<keyword evidence="9 14" id="KW-1133">Transmembrane helix</keyword>
<dbReference type="InterPro" id="IPR006694">
    <property type="entry name" value="Fatty_acid_hydroxylase"/>
</dbReference>
<keyword evidence="10" id="KW-0560">Oxidoreductase</keyword>
<evidence type="ECO:0000256" key="1">
    <source>
        <dbReference type="ARBA" id="ARBA00001947"/>
    </source>
</evidence>
<evidence type="ECO:0000259" key="15">
    <source>
        <dbReference type="Pfam" id="PF04116"/>
    </source>
</evidence>
<proteinExistence type="predicted"/>
<evidence type="ECO:0000256" key="13">
    <source>
        <dbReference type="ARBA" id="ARBA00023160"/>
    </source>
</evidence>
<name>A0ABS3M0C8_9PROT</name>
<evidence type="ECO:0000256" key="2">
    <source>
        <dbReference type="ARBA" id="ARBA00004477"/>
    </source>
</evidence>
<evidence type="ECO:0000256" key="9">
    <source>
        <dbReference type="ARBA" id="ARBA00022989"/>
    </source>
</evidence>
<dbReference type="Proteomes" id="UP000664771">
    <property type="component" value="Unassembled WGS sequence"/>
</dbReference>
<organism evidence="16 17">
    <name type="scientific">Acetobacter sacchari</name>
    <dbReference type="NCBI Taxonomy" id="2661687"/>
    <lineage>
        <taxon>Bacteria</taxon>
        <taxon>Pseudomonadati</taxon>
        <taxon>Pseudomonadota</taxon>
        <taxon>Alphaproteobacteria</taxon>
        <taxon>Acetobacterales</taxon>
        <taxon>Acetobacteraceae</taxon>
        <taxon>Acetobacter</taxon>
    </lineage>
</organism>
<comment type="caution">
    <text evidence="16">The sequence shown here is derived from an EMBL/GenBank/DDBJ whole genome shotgun (WGS) entry which is preliminary data.</text>
</comment>
<dbReference type="Pfam" id="PF04116">
    <property type="entry name" value="FA_hydroxylase"/>
    <property type="match status" value="1"/>
</dbReference>
<evidence type="ECO:0000256" key="12">
    <source>
        <dbReference type="ARBA" id="ARBA00023136"/>
    </source>
</evidence>
<protein>
    <submittedName>
        <fullName evidence="16">Sterol desaturase family protein</fullName>
    </submittedName>
</protein>
<evidence type="ECO:0000256" key="6">
    <source>
        <dbReference type="ARBA" id="ARBA00022824"/>
    </source>
</evidence>
<comment type="cofactor">
    <cofactor evidence="1">
        <name>Zn(2+)</name>
        <dbReference type="ChEBI" id="CHEBI:29105"/>
    </cofactor>
</comment>
<keyword evidence="13" id="KW-0275">Fatty acid biosynthesis</keyword>
<keyword evidence="8" id="KW-0862">Zinc</keyword>
<evidence type="ECO:0000256" key="5">
    <source>
        <dbReference type="ARBA" id="ARBA00022723"/>
    </source>
</evidence>
<keyword evidence="3" id="KW-0444">Lipid biosynthesis</keyword>
<evidence type="ECO:0000256" key="11">
    <source>
        <dbReference type="ARBA" id="ARBA00023098"/>
    </source>
</evidence>
<reference evidence="16 17" key="1">
    <citation type="submission" date="2021-03" db="EMBL/GenBank/DDBJ databases">
        <title>The complete genome sequence of Acetobacter sacchari TBRC 11175.</title>
        <authorList>
            <person name="Charoenyingcharoen P."/>
            <person name="Yukphan P."/>
        </authorList>
    </citation>
    <scope>NUCLEOTIDE SEQUENCE [LARGE SCALE GENOMIC DNA]</scope>
    <source>
        <strain evidence="16 17">TBRC 11175</strain>
    </source>
</reference>
<feature type="domain" description="Fatty acid hydroxylase" evidence="15">
    <location>
        <begin position="60"/>
        <end position="197"/>
    </location>
</feature>
<dbReference type="PANTHER" id="PTHR12863:SF1">
    <property type="entry name" value="FATTY ACID 2-HYDROXYLASE"/>
    <property type="match status" value="1"/>
</dbReference>
<dbReference type="PANTHER" id="PTHR12863">
    <property type="entry name" value="FATTY ACID HYDROXYLASE"/>
    <property type="match status" value="1"/>
</dbReference>
<evidence type="ECO:0000256" key="4">
    <source>
        <dbReference type="ARBA" id="ARBA00022692"/>
    </source>
</evidence>
<dbReference type="RefSeq" id="WP_207883502.1">
    <property type="nucleotide sequence ID" value="NZ_JAFVMF010000026.1"/>
</dbReference>
<keyword evidence="7" id="KW-0276">Fatty acid metabolism</keyword>
<keyword evidence="5" id="KW-0479">Metal-binding</keyword>
<evidence type="ECO:0000256" key="14">
    <source>
        <dbReference type="SAM" id="Phobius"/>
    </source>
</evidence>
<keyword evidence="11" id="KW-0443">Lipid metabolism</keyword>
<sequence length="202" mass="23299">MFRVVRAHPSRIRLFRSQWLELTTLTPLPVFLAVWLPTSTLLMVMAFVKNPPLLALGGLITGAIVWASCEYLIHRYIFHLRLRSRLGRQMIFMTHGNHHADPGDPLRSIMPLTVTIPLALLIWSACHTFGGGKGEAVCAGFVAGYMSYDFVHWACHQSRSRGRLIRRLRRHHMLHHHARRDGNYATTVPLIDRLFRTYIRTR</sequence>
<evidence type="ECO:0000256" key="8">
    <source>
        <dbReference type="ARBA" id="ARBA00022833"/>
    </source>
</evidence>
<evidence type="ECO:0000256" key="7">
    <source>
        <dbReference type="ARBA" id="ARBA00022832"/>
    </source>
</evidence>
<keyword evidence="12 14" id="KW-0472">Membrane</keyword>
<dbReference type="EMBL" id="JAFVMF010000026">
    <property type="protein sequence ID" value="MBO1361613.1"/>
    <property type="molecule type" value="Genomic_DNA"/>
</dbReference>
<evidence type="ECO:0000256" key="10">
    <source>
        <dbReference type="ARBA" id="ARBA00023002"/>
    </source>
</evidence>
<feature type="transmembrane region" description="Helical" evidence="14">
    <location>
        <begin position="20"/>
        <end position="47"/>
    </location>
</feature>
<evidence type="ECO:0000313" key="17">
    <source>
        <dbReference type="Proteomes" id="UP000664771"/>
    </source>
</evidence>
<keyword evidence="6" id="KW-0256">Endoplasmic reticulum</keyword>
<feature type="transmembrane region" description="Helical" evidence="14">
    <location>
        <begin position="53"/>
        <end position="73"/>
    </location>
</feature>
<gene>
    <name evidence="16" type="ORF">J2D73_17670</name>
</gene>
<evidence type="ECO:0000313" key="16">
    <source>
        <dbReference type="EMBL" id="MBO1361613.1"/>
    </source>
</evidence>
<dbReference type="InterPro" id="IPR014430">
    <property type="entry name" value="Scs7"/>
</dbReference>
<evidence type="ECO:0000256" key="3">
    <source>
        <dbReference type="ARBA" id="ARBA00022516"/>
    </source>
</evidence>
<keyword evidence="17" id="KW-1185">Reference proteome</keyword>
<keyword evidence="4 14" id="KW-0812">Transmembrane</keyword>
<accession>A0ABS3M0C8</accession>
<comment type="subcellular location">
    <subcellularLocation>
        <location evidence="2">Endoplasmic reticulum membrane</location>
        <topology evidence="2">Multi-pass membrane protein</topology>
    </subcellularLocation>
</comment>